<evidence type="ECO:0000256" key="7">
    <source>
        <dbReference type="ARBA" id="ARBA00044228"/>
    </source>
</evidence>
<evidence type="ECO:0000256" key="8">
    <source>
        <dbReference type="ARBA" id="ARBA00046432"/>
    </source>
</evidence>
<name>A0ABM0NFR0_PRUMU</name>
<dbReference type="SUPFAM" id="SSF100950">
    <property type="entry name" value="NagB/RpiA/CoA transferase-like"/>
    <property type="match status" value="1"/>
</dbReference>
<dbReference type="InterPro" id="IPR051855">
    <property type="entry name" value="eIF2B_beta_subunit"/>
</dbReference>
<dbReference type="InterPro" id="IPR037171">
    <property type="entry name" value="NagB/RpiA_transferase-like"/>
</dbReference>
<evidence type="ECO:0000256" key="5">
    <source>
        <dbReference type="ARBA" id="ARBA00022917"/>
    </source>
</evidence>
<evidence type="ECO:0000256" key="1">
    <source>
        <dbReference type="ARBA" id="ARBA00004514"/>
    </source>
</evidence>
<comment type="subunit">
    <text evidence="8">Component of the translation initiation factor 2B (eIF2B) complex which is a heterodecamer of two sets of five different subunits: alpha, beta, gamma, delta and epsilon. Subunits alpha, beta and delta comprise a regulatory subcomplex and subunits epsilon and gamma comprise a catalytic subcomplex. Within the complex, the hexameric regulatory complex resides at the center, with the two heterodimeric catalytic subcomplexes bound on opposite sides.</text>
</comment>
<evidence type="ECO:0000256" key="4">
    <source>
        <dbReference type="ARBA" id="ARBA00022540"/>
    </source>
</evidence>
<evidence type="ECO:0000313" key="10">
    <source>
        <dbReference type="Proteomes" id="UP000694861"/>
    </source>
</evidence>
<evidence type="ECO:0000256" key="2">
    <source>
        <dbReference type="ARBA" id="ARBA00007251"/>
    </source>
</evidence>
<dbReference type="InterPro" id="IPR042529">
    <property type="entry name" value="IF_2B-like_C"/>
</dbReference>
<organism evidence="10 11">
    <name type="scientific">Prunus mume</name>
    <name type="common">Japanese apricot</name>
    <name type="synonym">Armeniaca mume</name>
    <dbReference type="NCBI Taxonomy" id="102107"/>
    <lineage>
        <taxon>Eukaryota</taxon>
        <taxon>Viridiplantae</taxon>
        <taxon>Streptophyta</taxon>
        <taxon>Embryophyta</taxon>
        <taxon>Tracheophyta</taxon>
        <taxon>Spermatophyta</taxon>
        <taxon>Magnoliopsida</taxon>
        <taxon>eudicotyledons</taxon>
        <taxon>Gunneridae</taxon>
        <taxon>Pentapetalae</taxon>
        <taxon>rosids</taxon>
        <taxon>fabids</taxon>
        <taxon>Rosales</taxon>
        <taxon>Rosaceae</taxon>
        <taxon>Amygdaloideae</taxon>
        <taxon>Amygdaleae</taxon>
        <taxon>Prunus</taxon>
    </lineage>
</organism>
<accession>A0ABM0NFR0</accession>
<dbReference type="InterPro" id="IPR000649">
    <property type="entry name" value="IF-2B-related"/>
</dbReference>
<keyword evidence="4 11" id="KW-0396">Initiation factor</keyword>
<reference evidence="11" key="2">
    <citation type="submission" date="2025-08" db="UniProtKB">
        <authorList>
            <consortium name="RefSeq"/>
        </authorList>
    </citation>
    <scope>IDENTIFICATION</scope>
</reference>
<dbReference type="RefSeq" id="XP_008224149.1">
    <property type="nucleotide sequence ID" value="XM_008225927.1"/>
</dbReference>
<evidence type="ECO:0000313" key="11">
    <source>
        <dbReference type="RefSeq" id="XP_008224149.1"/>
    </source>
</evidence>
<comment type="subcellular location">
    <subcellularLocation>
        <location evidence="1">Cytoplasm</location>
        <location evidence="1">Cytosol</location>
    </subcellularLocation>
</comment>
<keyword evidence="10" id="KW-1185">Reference proteome</keyword>
<evidence type="ECO:0000256" key="3">
    <source>
        <dbReference type="ARBA" id="ARBA00022490"/>
    </source>
</evidence>
<proteinExistence type="inferred from homology"/>
<dbReference type="Proteomes" id="UP000694861">
    <property type="component" value="Linkage group LG2"/>
</dbReference>
<dbReference type="Pfam" id="PF01008">
    <property type="entry name" value="IF-2B"/>
    <property type="match status" value="1"/>
</dbReference>
<dbReference type="GeneID" id="103323906"/>
<protein>
    <recommendedName>
        <fullName evidence="6">Translation initiation factor eIF2B subunit beta</fullName>
    </recommendedName>
    <alternativeName>
        <fullName evidence="7">eIF2B GDP-GTP exchange factor subunit beta</fullName>
    </alternativeName>
</protein>
<gene>
    <name evidence="11" type="primary">LOC103323906</name>
</gene>
<sequence length="424" mass="46225">MADVQGLINDFATKLSKRKVEGSRETARMTAELLRTLISQQKMTSSTNHAAVLIDAVRGVGRRLIDANPVELAVGNIVRRVLYIIREEELSLQAGELTLSPQGSDREIDEEDDKLFLSSAATYQRILHPPSLSTLLGSKPDMPPAYHPSASRNHDIEGKGKFELSFTADKSPGSLTLKRHIMEAVNDLIEDIKTCHEQIADQAVELIHQNEVVLTLGHSRTVKKFLCAAKEKKRSFQVVVAEGAPKYLGHVLAKGLAAKGLQTTMIADSSVFAMISRVNMVVVGVHAVMANGGVIAPVGMNMVALAARKHAVPFVVVAGTYKLCPLYPNNPEVLLNDMRCPSELLSFGEFSDCMDFSIGSGAPLLHVLNPAFDYVPPELVSLFVTDTGGHTPSFIYRLISEFYSADDLALQQKLLPESEHSNSI</sequence>
<dbReference type="GO" id="GO:0003743">
    <property type="term" value="F:translation initiation factor activity"/>
    <property type="evidence" value="ECO:0007669"/>
    <property type="project" value="UniProtKB-KW"/>
</dbReference>
<reference evidence="10" key="1">
    <citation type="journal article" date="2012" name="Nat. Commun.">
        <title>The genome of Prunus mume.</title>
        <authorList>
            <person name="Zhang Q."/>
            <person name="Chen W."/>
            <person name="Sun L."/>
            <person name="Zhao F."/>
            <person name="Huang B."/>
            <person name="Yang W."/>
            <person name="Tao Y."/>
            <person name="Wang J."/>
            <person name="Yuan Z."/>
            <person name="Fan G."/>
            <person name="Xing Z."/>
            <person name="Han C."/>
            <person name="Pan H."/>
            <person name="Zhong X."/>
            <person name="Shi W."/>
            <person name="Liang X."/>
            <person name="Du D."/>
            <person name="Sun F."/>
            <person name="Xu Z."/>
            <person name="Hao R."/>
            <person name="Lv T."/>
            <person name="Lv Y."/>
            <person name="Zheng Z."/>
            <person name="Sun M."/>
            <person name="Luo L."/>
            <person name="Cai M."/>
            <person name="Gao Y."/>
            <person name="Wang J."/>
            <person name="Yin Y."/>
            <person name="Xu X."/>
            <person name="Cheng T."/>
            <person name="Wang J."/>
        </authorList>
    </citation>
    <scope>NUCLEOTIDE SEQUENCE [LARGE SCALE GENOMIC DNA]</scope>
</reference>
<evidence type="ECO:0000256" key="9">
    <source>
        <dbReference type="RuleBase" id="RU003814"/>
    </source>
</evidence>
<dbReference type="Gene3D" id="3.40.50.10470">
    <property type="entry name" value="Translation initiation factor eif-2b, domain 2"/>
    <property type="match status" value="1"/>
</dbReference>
<comment type="similarity">
    <text evidence="2 9">Belongs to the eIF-2B alpha/beta/delta subunits family.</text>
</comment>
<evidence type="ECO:0000256" key="6">
    <source>
        <dbReference type="ARBA" id="ARBA00044122"/>
    </source>
</evidence>
<keyword evidence="5" id="KW-0648">Protein biosynthesis</keyword>
<dbReference type="PANTHER" id="PTHR45859:SF1">
    <property type="entry name" value="TRANSLATION INITIATION FACTOR EIF-2B SUBUNIT BETA"/>
    <property type="match status" value="1"/>
</dbReference>
<keyword evidence="3" id="KW-0963">Cytoplasm</keyword>
<dbReference type="PANTHER" id="PTHR45859">
    <property type="entry name" value="TRANSLATION INITIATION FACTOR EIF-2B SUBUNIT BETA"/>
    <property type="match status" value="1"/>
</dbReference>